<dbReference type="InterPro" id="IPR036390">
    <property type="entry name" value="WH_DNA-bd_sf"/>
</dbReference>
<dbReference type="Pfam" id="PF09339">
    <property type="entry name" value="HTH_IclR"/>
    <property type="match status" value="1"/>
</dbReference>
<dbReference type="EMBL" id="JBHSNB010000001">
    <property type="protein sequence ID" value="MFC5584264.1"/>
    <property type="molecule type" value="Genomic_DNA"/>
</dbReference>
<dbReference type="InterPro" id="IPR029016">
    <property type="entry name" value="GAF-like_dom_sf"/>
</dbReference>
<dbReference type="RefSeq" id="WP_223019927.1">
    <property type="nucleotide sequence ID" value="NZ_CP078143.1"/>
</dbReference>
<reference evidence="7" key="1">
    <citation type="journal article" date="2019" name="Int. J. Syst. Evol. Microbiol.">
        <title>The Global Catalogue of Microorganisms (GCM) 10K type strain sequencing project: providing services to taxonomists for standard genome sequencing and annotation.</title>
        <authorList>
            <consortium name="The Broad Institute Genomics Platform"/>
            <consortium name="The Broad Institute Genome Sequencing Center for Infectious Disease"/>
            <person name="Wu L."/>
            <person name="Ma J."/>
        </authorList>
    </citation>
    <scope>NUCLEOTIDE SEQUENCE [LARGE SCALE GENOMIC DNA]</scope>
    <source>
        <strain evidence="7">JCM 3366</strain>
    </source>
</reference>
<feature type="domain" description="IclR-ED" evidence="5">
    <location>
        <begin position="83"/>
        <end position="267"/>
    </location>
</feature>
<keyword evidence="2" id="KW-0238">DNA-binding</keyword>
<organism evidence="6 7">
    <name type="scientific">Nitratireductor kimnyeongensis</name>
    <dbReference type="NCBI Taxonomy" id="430679"/>
    <lineage>
        <taxon>Bacteria</taxon>
        <taxon>Pseudomonadati</taxon>
        <taxon>Pseudomonadota</taxon>
        <taxon>Alphaproteobacteria</taxon>
        <taxon>Hyphomicrobiales</taxon>
        <taxon>Phyllobacteriaceae</taxon>
        <taxon>Nitratireductor</taxon>
    </lineage>
</organism>
<sequence>MDKTPEPSPAVPPSDDKYIVPGLIRGLQVLQAFTPDNREMTLSDIARQLGTTRSAAFRTVYTLAHQGYLLHNPQTSRYTLGPAVLRLGYGYLATRELVEVALPELEKLRDTTDWSAHLGVRDGRFVLYMLRVPSHMGLASIVHVGSRLPAAGTTMGRVLLADLSEEELIRLFRDETYQNAPGQTPRSLSEVSAQWKRDRNARSIVQIGSFETGIVSIAAPVRDIEGNVVAAINATQAASADRVDSIDETVRHEVERTADAITRLLGGLPKPSFPPSSE</sequence>
<comment type="caution">
    <text evidence="6">The sequence shown here is derived from an EMBL/GenBank/DDBJ whole genome shotgun (WGS) entry which is preliminary data.</text>
</comment>
<keyword evidence="3" id="KW-0804">Transcription</keyword>
<evidence type="ECO:0000256" key="2">
    <source>
        <dbReference type="ARBA" id="ARBA00023125"/>
    </source>
</evidence>
<dbReference type="Gene3D" id="3.30.450.40">
    <property type="match status" value="1"/>
</dbReference>
<dbReference type="Proteomes" id="UP001596107">
    <property type="component" value="Unassembled WGS sequence"/>
</dbReference>
<evidence type="ECO:0000256" key="3">
    <source>
        <dbReference type="ARBA" id="ARBA00023163"/>
    </source>
</evidence>
<name>A0ABW0T6P2_9HYPH</name>
<dbReference type="InterPro" id="IPR050707">
    <property type="entry name" value="HTH_MetabolicPath_Reg"/>
</dbReference>
<gene>
    <name evidence="6" type="ORF">ACFPOD_04010</name>
</gene>
<keyword evidence="1" id="KW-0805">Transcription regulation</keyword>
<dbReference type="SMART" id="SM00346">
    <property type="entry name" value="HTH_ICLR"/>
    <property type="match status" value="1"/>
</dbReference>
<evidence type="ECO:0000259" key="4">
    <source>
        <dbReference type="PROSITE" id="PS51077"/>
    </source>
</evidence>
<dbReference type="PROSITE" id="PS51078">
    <property type="entry name" value="ICLR_ED"/>
    <property type="match status" value="1"/>
</dbReference>
<evidence type="ECO:0000313" key="6">
    <source>
        <dbReference type="EMBL" id="MFC5584264.1"/>
    </source>
</evidence>
<feature type="domain" description="HTH iclR-type" evidence="4">
    <location>
        <begin position="20"/>
        <end position="82"/>
    </location>
</feature>
<protein>
    <submittedName>
        <fullName evidence="6">IclR family transcriptional regulator</fullName>
    </submittedName>
</protein>
<dbReference type="Gene3D" id="1.10.10.10">
    <property type="entry name" value="Winged helix-like DNA-binding domain superfamily/Winged helix DNA-binding domain"/>
    <property type="match status" value="1"/>
</dbReference>
<accession>A0ABW0T6P2</accession>
<dbReference type="SUPFAM" id="SSF55781">
    <property type="entry name" value="GAF domain-like"/>
    <property type="match status" value="1"/>
</dbReference>
<dbReference type="InterPro" id="IPR036388">
    <property type="entry name" value="WH-like_DNA-bd_sf"/>
</dbReference>
<keyword evidence="7" id="KW-1185">Reference proteome</keyword>
<evidence type="ECO:0000256" key="1">
    <source>
        <dbReference type="ARBA" id="ARBA00023015"/>
    </source>
</evidence>
<dbReference type="PANTHER" id="PTHR30136">
    <property type="entry name" value="HELIX-TURN-HELIX TRANSCRIPTIONAL REGULATOR, ICLR FAMILY"/>
    <property type="match status" value="1"/>
</dbReference>
<dbReference type="InterPro" id="IPR014757">
    <property type="entry name" value="Tscrpt_reg_IclR_C"/>
</dbReference>
<evidence type="ECO:0000313" key="7">
    <source>
        <dbReference type="Proteomes" id="UP001596107"/>
    </source>
</evidence>
<dbReference type="SUPFAM" id="SSF46785">
    <property type="entry name" value="Winged helix' DNA-binding domain"/>
    <property type="match status" value="1"/>
</dbReference>
<dbReference type="PANTHER" id="PTHR30136:SF34">
    <property type="entry name" value="TRANSCRIPTIONAL REGULATOR"/>
    <property type="match status" value="1"/>
</dbReference>
<proteinExistence type="predicted"/>
<dbReference type="InterPro" id="IPR005471">
    <property type="entry name" value="Tscrpt_reg_IclR_N"/>
</dbReference>
<evidence type="ECO:0000259" key="5">
    <source>
        <dbReference type="PROSITE" id="PS51078"/>
    </source>
</evidence>
<dbReference type="PROSITE" id="PS51077">
    <property type="entry name" value="HTH_ICLR"/>
    <property type="match status" value="1"/>
</dbReference>
<dbReference type="Pfam" id="PF01614">
    <property type="entry name" value="IclR_C"/>
    <property type="match status" value="1"/>
</dbReference>